<evidence type="ECO:0000259" key="10">
    <source>
        <dbReference type="Pfam" id="PF00294"/>
    </source>
</evidence>
<proteinExistence type="inferred from homology"/>
<feature type="binding site" evidence="9">
    <location>
        <begin position="60"/>
        <end position="64"/>
    </location>
    <ligand>
        <name>substrate</name>
    </ligand>
</feature>
<gene>
    <name evidence="11" type="ORF">NAEGRDRAFT_80125</name>
</gene>
<evidence type="ECO:0000256" key="1">
    <source>
        <dbReference type="ARBA" id="ARBA00022679"/>
    </source>
</evidence>
<dbReference type="eggNOG" id="KOG2855">
    <property type="taxonomic scope" value="Eukaryota"/>
</dbReference>
<dbReference type="PANTHER" id="PTHR10584">
    <property type="entry name" value="SUGAR KINASE"/>
    <property type="match status" value="1"/>
</dbReference>
<organism evidence="12">
    <name type="scientific">Naegleria gruberi</name>
    <name type="common">Amoeba</name>
    <dbReference type="NCBI Taxonomy" id="5762"/>
    <lineage>
        <taxon>Eukaryota</taxon>
        <taxon>Discoba</taxon>
        <taxon>Heterolobosea</taxon>
        <taxon>Tetramitia</taxon>
        <taxon>Eutetramitia</taxon>
        <taxon>Vahlkampfiidae</taxon>
        <taxon>Naegleria</taxon>
    </lineage>
</organism>
<feature type="binding site" evidence="9">
    <location>
        <position position="288"/>
    </location>
    <ligand>
        <name>K(+)</name>
        <dbReference type="ChEBI" id="CHEBI:29103"/>
    </ligand>
</feature>
<dbReference type="KEGG" id="ngr:NAEGRDRAFT_80125"/>
<keyword evidence="6 9" id="KW-0460">Magnesium</keyword>
<evidence type="ECO:0000256" key="6">
    <source>
        <dbReference type="ARBA" id="ARBA00022842"/>
    </source>
</evidence>
<dbReference type="UniPathway" id="UPA00916">
    <property type="reaction ID" value="UER00889"/>
</dbReference>
<comment type="cofactor">
    <cofactor evidence="9">
        <name>Mg(2+)</name>
        <dbReference type="ChEBI" id="CHEBI:18420"/>
    </cofactor>
    <text evidence="9">Requires a divalent cation, most likely magnesium in vivo, as an electrophilic catalyst to aid phosphoryl group transfer. It is the chelate of the metal and the nucleotide that is the actual substrate.</text>
</comment>
<dbReference type="VEuPathDB" id="AmoebaDB:NAEGRDRAFT_80125"/>
<dbReference type="OrthoDB" id="415590at2759"/>
<sequence length="348" mass="37569">MIASSPSGANIGESAFDGFTQEQGVAIVGSSNVDLTYGVKRIPKVGETLFADSFDQQFGGKGANQAVCISKLSSKEAKVVFVTVVGNDAFGQQGKENFRTNNLYNVDKNVRIVDSVSGQALIFVEKATGNNSIVLVGGSNEHLTPQMVDDSWDDIKQCKVLVCQNETPLNATYHALKRGKEEGLITIFNPAPAVNLLTLPPELADLPKYVDYIIPNETEAPLIIGKELADSYVEDQSSVESLCREIKEKLSVSNVIITLGKRGCAALYTENGETIYKYVEGEIVDVMDSTGAGDAWVGSFAYFVSCDIPVEESIKLANFIASVTVQFKGAQMSYNAISQSTVLKKFEL</sequence>
<dbReference type="HAMAP" id="MF_01987">
    <property type="entry name" value="Ribokinase"/>
    <property type="match status" value="1"/>
</dbReference>
<comment type="subunit">
    <text evidence="9">Homodimer.</text>
</comment>
<comment type="pathway">
    <text evidence="9">Carbohydrate metabolism; D-ribose degradation; D-ribose 5-phosphate from beta-D-ribopyranose: step 2/2.</text>
</comment>
<reference evidence="11 12" key="1">
    <citation type="journal article" date="2010" name="Cell">
        <title>The genome of Naegleria gruberi illuminates early eukaryotic versatility.</title>
        <authorList>
            <person name="Fritz-Laylin L.K."/>
            <person name="Prochnik S.E."/>
            <person name="Ginger M.L."/>
            <person name="Dacks J.B."/>
            <person name="Carpenter M.L."/>
            <person name="Field M.C."/>
            <person name="Kuo A."/>
            <person name="Paredez A."/>
            <person name="Chapman J."/>
            <person name="Pham J."/>
            <person name="Shu S."/>
            <person name="Neupane R."/>
            <person name="Cipriano M."/>
            <person name="Mancuso J."/>
            <person name="Tu H."/>
            <person name="Salamov A."/>
            <person name="Lindquist E."/>
            <person name="Shapiro H."/>
            <person name="Lucas S."/>
            <person name="Grigoriev I.V."/>
            <person name="Cande W.Z."/>
            <person name="Fulton C."/>
            <person name="Rokhsar D.S."/>
            <person name="Dawson S.C."/>
        </authorList>
    </citation>
    <scope>NUCLEOTIDE SEQUENCE [LARGE SCALE GENOMIC DNA]</scope>
    <source>
        <strain evidence="11 12">NEG-M</strain>
    </source>
</reference>
<keyword evidence="1 9" id="KW-0808">Transferase</keyword>
<evidence type="ECO:0000256" key="9">
    <source>
        <dbReference type="HAMAP-Rule" id="MF_03215"/>
    </source>
</evidence>
<dbReference type="InParanoid" id="D2VIX8"/>
<feature type="binding site" evidence="9">
    <location>
        <position position="329"/>
    </location>
    <ligand>
        <name>K(+)</name>
        <dbReference type="ChEBI" id="CHEBI:29103"/>
    </ligand>
</feature>
<dbReference type="Proteomes" id="UP000006671">
    <property type="component" value="Unassembled WGS sequence"/>
</dbReference>
<feature type="binding site" evidence="9">
    <location>
        <begin position="32"/>
        <end position="34"/>
    </location>
    <ligand>
        <name>substrate</name>
    </ligand>
</feature>
<dbReference type="GO" id="GO:0005737">
    <property type="term" value="C:cytoplasm"/>
    <property type="evidence" value="ECO:0007669"/>
    <property type="project" value="UniProtKB-SubCell"/>
</dbReference>
<keyword evidence="9" id="KW-0963">Cytoplasm</keyword>
<feature type="binding site" evidence="9">
    <location>
        <position position="290"/>
    </location>
    <ligand>
        <name>K(+)</name>
        <dbReference type="ChEBI" id="CHEBI:29103"/>
    </ligand>
</feature>
<dbReference type="InterPro" id="IPR002139">
    <property type="entry name" value="Ribo/fructo_kinase"/>
</dbReference>
<feature type="binding site" evidence="9">
    <location>
        <begin position="258"/>
        <end position="263"/>
    </location>
    <ligand>
        <name>ATP</name>
        <dbReference type="ChEBI" id="CHEBI:30616"/>
    </ligand>
</feature>
<dbReference type="GO" id="GO:0046872">
    <property type="term" value="F:metal ion binding"/>
    <property type="evidence" value="ECO:0007669"/>
    <property type="project" value="UniProtKB-KW"/>
</dbReference>
<keyword evidence="5 9" id="KW-0067">ATP-binding</keyword>
<keyword evidence="9" id="KW-0539">Nucleus</keyword>
<dbReference type="CDD" id="cd01174">
    <property type="entry name" value="ribokinase"/>
    <property type="match status" value="1"/>
</dbReference>
<name>D2VIX8_NAEGR</name>
<dbReference type="AlphaFoldDB" id="D2VIX8"/>
<keyword evidence="7 9" id="KW-0630">Potassium</keyword>
<comment type="activity regulation">
    <text evidence="9">Activated by a monovalent cation that binds near, but not in, the active site. The most likely occupant of the site in vivo is potassium. Ion binding induces a conformational change that may alter substrate affinity.</text>
</comment>
<accession>D2VIX8</accession>
<dbReference type="PRINTS" id="PR00990">
    <property type="entry name" value="RIBOKINASE"/>
</dbReference>
<feature type="binding site" evidence="9">
    <location>
        <position position="327"/>
    </location>
    <ligand>
        <name>K(+)</name>
        <dbReference type="ChEBI" id="CHEBI:29103"/>
    </ligand>
</feature>
<evidence type="ECO:0000313" key="12">
    <source>
        <dbReference type="Proteomes" id="UP000006671"/>
    </source>
</evidence>
<evidence type="ECO:0000256" key="4">
    <source>
        <dbReference type="ARBA" id="ARBA00022777"/>
    </source>
</evidence>
<dbReference type="InterPro" id="IPR029056">
    <property type="entry name" value="Ribokinase-like"/>
</dbReference>
<keyword evidence="4 9" id="KW-0418">Kinase</keyword>
<protein>
    <recommendedName>
        <fullName evidence="9">Ribokinase</fullName>
        <shortName evidence="9">RK</shortName>
        <ecNumber evidence="9">2.7.1.15</ecNumber>
    </recommendedName>
</protein>
<feature type="binding site" evidence="9">
    <location>
        <position position="294"/>
    </location>
    <ligand>
        <name>substrate</name>
    </ligand>
</feature>
<feature type="binding site" evidence="9">
    <location>
        <position position="318"/>
    </location>
    <ligand>
        <name>ATP</name>
        <dbReference type="ChEBI" id="CHEBI:30616"/>
    </ligand>
</feature>
<dbReference type="EC" id="2.7.1.15" evidence="9"/>
<comment type="subcellular location">
    <subcellularLocation>
        <location evidence="9">Cytoplasm</location>
    </subcellularLocation>
    <subcellularLocation>
        <location evidence="9">Nucleus</location>
    </subcellularLocation>
</comment>
<dbReference type="PANTHER" id="PTHR10584:SF166">
    <property type="entry name" value="RIBOKINASE"/>
    <property type="match status" value="1"/>
</dbReference>
<comment type="similarity">
    <text evidence="9">Belongs to the carbohydrate kinase PfkB family. Ribokinase subfamily.</text>
</comment>
<dbReference type="Gene3D" id="3.40.1190.20">
    <property type="match status" value="1"/>
</dbReference>
<keyword evidence="8 9" id="KW-0119">Carbohydrate metabolism</keyword>
<dbReference type="FunCoup" id="D2VIX8">
    <property type="interactions" value="79"/>
</dbReference>
<dbReference type="GO" id="GO:0004747">
    <property type="term" value="F:ribokinase activity"/>
    <property type="evidence" value="ECO:0007669"/>
    <property type="project" value="UniProtKB-UniRule"/>
</dbReference>
<evidence type="ECO:0000313" key="11">
    <source>
        <dbReference type="EMBL" id="EFC43180.1"/>
    </source>
</evidence>
<dbReference type="SUPFAM" id="SSF53613">
    <property type="entry name" value="Ribokinase-like"/>
    <property type="match status" value="1"/>
</dbReference>
<dbReference type="GeneID" id="8853163"/>
<feature type="domain" description="Carbohydrate kinase PfkB" evidence="10">
    <location>
        <begin position="25"/>
        <end position="333"/>
    </location>
</feature>
<dbReference type="Pfam" id="PF00294">
    <property type="entry name" value="PfkB"/>
    <property type="match status" value="1"/>
</dbReference>
<comment type="catalytic activity">
    <reaction evidence="9">
        <text>D-ribose + ATP = D-ribose 5-phosphate + ADP + H(+)</text>
        <dbReference type="Rhea" id="RHEA:13697"/>
        <dbReference type="ChEBI" id="CHEBI:15378"/>
        <dbReference type="ChEBI" id="CHEBI:30616"/>
        <dbReference type="ChEBI" id="CHEBI:47013"/>
        <dbReference type="ChEBI" id="CHEBI:78346"/>
        <dbReference type="ChEBI" id="CHEBI:456216"/>
        <dbReference type="EC" id="2.7.1.15"/>
    </reaction>
</comment>
<comment type="caution">
    <text evidence="9">Lacks conserved residue(s) required for the propagation of feature annotation.</text>
</comment>
<feature type="binding site" evidence="9">
    <location>
        <position position="324"/>
    </location>
    <ligand>
        <name>K(+)</name>
        <dbReference type="ChEBI" id="CHEBI:29103"/>
    </ligand>
</feature>
<evidence type="ECO:0000256" key="5">
    <source>
        <dbReference type="ARBA" id="ARBA00022840"/>
    </source>
</evidence>
<dbReference type="InterPro" id="IPR011611">
    <property type="entry name" value="PfkB_dom"/>
</dbReference>
<feature type="active site" description="Proton acceptor" evidence="9">
    <location>
        <position position="294"/>
    </location>
</feature>
<evidence type="ECO:0000256" key="7">
    <source>
        <dbReference type="ARBA" id="ARBA00022958"/>
    </source>
</evidence>
<feature type="binding site" evidence="9">
    <location>
        <position position="166"/>
    </location>
    <ligand>
        <name>substrate</name>
    </ligand>
</feature>
<keyword evidence="2 9" id="KW-0479">Metal-binding</keyword>
<dbReference type="GO" id="GO:0005634">
    <property type="term" value="C:nucleus"/>
    <property type="evidence" value="ECO:0007669"/>
    <property type="project" value="UniProtKB-SubCell"/>
</dbReference>
<feature type="binding site" evidence="9">
    <location>
        <position position="333"/>
    </location>
    <ligand>
        <name>K(+)</name>
        <dbReference type="ChEBI" id="CHEBI:29103"/>
    </ligand>
</feature>
<dbReference type="InterPro" id="IPR011877">
    <property type="entry name" value="Ribokinase"/>
</dbReference>
<evidence type="ECO:0000256" key="2">
    <source>
        <dbReference type="ARBA" id="ARBA00022723"/>
    </source>
</evidence>
<dbReference type="STRING" id="5762.D2VIX8"/>
<dbReference type="EMBL" id="GG738875">
    <property type="protein sequence ID" value="EFC43180.1"/>
    <property type="molecule type" value="Genomic_DNA"/>
</dbReference>
<comment type="function">
    <text evidence="9">Catalyzes the phosphorylation of ribose at O-5 in a reaction requiring ATP and magnesium. The resulting D-ribose-5-phosphate can then be used either for sythesis of nucleotides, histidine, and tryptophan, or as a component of the pentose phosphate pathway.</text>
</comment>
<feature type="binding site" evidence="9">
    <location>
        <begin position="293"/>
        <end position="294"/>
    </location>
    <ligand>
        <name>ATP</name>
        <dbReference type="ChEBI" id="CHEBI:30616"/>
    </ligand>
</feature>
<evidence type="ECO:0000256" key="8">
    <source>
        <dbReference type="ARBA" id="ARBA00023277"/>
    </source>
</evidence>
<dbReference type="GO" id="GO:0019303">
    <property type="term" value="P:D-ribose catabolic process"/>
    <property type="evidence" value="ECO:0007669"/>
    <property type="project" value="UniProtKB-UniRule"/>
</dbReference>
<dbReference type="RefSeq" id="XP_002675924.1">
    <property type="nucleotide sequence ID" value="XM_002675878.1"/>
</dbReference>
<feature type="binding site" evidence="9">
    <location>
        <position position="216"/>
    </location>
    <ligand>
        <name>ATP</name>
        <dbReference type="ChEBI" id="CHEBI:30616"/>
    </ligand>
</feature>
<evidence type="ECO:0000256" key="3">
    <source>
        <dbReference type="ARBA" id="ARBA00022741"/>
    </source>
</evidence>
<keyword evidence="12" id="KW-1185">Reference proteome</keyword>
<keyword evidence="3 9" id="KW-0547">Nucleotide-binding</keyword>
<dbReference type="GO" id="GO:0005524">
    <property type="term" value="F:ATP binding"/>
    <property type="evidence" value="ECO:0007669"/>
    <property type="project" value="UniProtKB-UniRule"/>
</dbReference>